<keyword evidence="3" id="KW-0547">Nucleotide-binding</keyword>
<protein>
    <submittedName>
        <fullName evidence="7">Alpha-protein kinase vwkA</fullName>
    </submittedName>
</protein>
<dbReference type="Proteomes" id="UP001174909">
    <property type="component" value="Unassembled WGS sequence"/>
</dbReference>
<evidence type="ECO:0000256" key="1">
    <source>
        <dbReference type="ARBA" id="ARBA00022527"/>
    </source>
</evidence>
<keyword evidence="8" id="KW-1185">Reference proteome</keyword>
<evidence type="ECO:0000256" key="5">
    <source>
        <dbReference type="ARBA" id="ARBA00022840"/>
    </source>
</evidence>
<evidence type="ECO:0000256" key="4">
    <source>
        <dbReference type="ARBA" id="ARBA00022777"/>
    </source>
</evidence>
<dbReference type="InterPro" id="IPR051852">
    <property type="entry name" value="Alpha-type_PK"/>
</dbReference>
<dbReference type="GO" id="GO:0004674">
    <property type="term" value="F:protein serine/threonine kinase activity"/>
    <property type="evidence" value="ECO:0007669"/>
    <property type="project" value="UniProtKB-KW"/>
</dbReference>
<dbReference type="GO" id="GO:0005524">
    <property type="term" value="F:ATP binding"/>
    <property type="evidence" value="ECO:0007669"/>
    <property type="project" value="UniProtKB-KW"/>
</dbReference>
<keyword evidence="1" id="KW-0723">Serine/threonine-protein kinase</keyword>
<proteinExistence type="predicted"/>
<dbReference type="EMBL" id="CASHTH010001902">
    <property type="protein sequence ID" value="CAI8021461.1"/>
    <property type="molecule type" value="Genomic_DNA"/>
</dbReference>
<feature type="domain" description="Alpha-type protein kinase" evidence="6">
    <location>
        <begin position="1"/>
        <end position="223"/>
    </location>
</feature>
<keyword evidence="2" id="KW-0808">Transferase</keyword>
<dbReference type="Pfam" id="PF02816">
    <property type="entry name" value="Alpha_kinase"/>
    <property type="match status" value="1"/>
</dbReference>
<keyword evidence="4 7" id="KW-0418">Kinase</keyword>
<comment type="caution">
    <text evidence="7">The sequence shown here is derived from an EMBL/GenBank/DDBJ whole genome shotgun (WGS) entry which is preliminary data.</text>
</comment>
<evidence type="ECO:0000256" key="2">
    <source>
        <dbReference type="ARBA" id="ARBA00022679"/>
    </source>
</evidence>
<dbReference type="PANTHER" id="PTHR45992">
    <property type="entry name" value="EUKARYOTIC ELONGATION FACTOR 2 KINASE-RELATED"/>
    <property type="match status" value="1"/>
</dbReference>
<dbReference type="AlphaFoldDB" id="A0AA35WLK6"/>
<dbReference type="Gene3D" id="3.20.200.10">
    <property type="entry name" value="MHCK/EF2 kinase"/>
    <property type="match status" value="1"/>
</dbReference>
<organism evidence="7 8">
    <name type="scientific">Geodia barretti</name>
    <name type="common">Barrett's horny sponge</name>
    <dbReference type="NCBI Taxonomy" id="519541"/>
    <lineage>
        <taxon>Eukaryota</taxon>
        <taxon>Metazoa</taxon>
        <taxon>Porifera</taxon>
        <taxon>Demospongiae</taxon>
        <taxon>Heteroscleromorpha</taxon>
        <taxon>Tetractinellida</taxon>
        <taxon>Astrophorina</taxon>
        <taxon>Geodiidae</taxon>
        <taxon>Geodia</taxon>
    </lineage>
</organism>
<reference evidence="7" key="1">
    <citation type="submission" date="2023-03" db="EMBL/GenBank/DDBJ databases">
        <authorList>
            <person name="Steffen K."/>
            <person name="Cardenas P."/>
        </authorList>
    </citation>
    <scope>NUCLEOTIDE SEQUENCE</scope>
</reference>
<sequence>MEEDRQARFKFKSFAEGRFRRARFESKSFGQGKFRRAYRGKWTAPRYAAGHTCVVKEFKETYTWKPTDWDETVIINDRAKELAAGFNDAVTTTKPISFTDVHVMEVVSTSDPYTTPRLHEWVTGEDFIPGTFNKWCNNYGYISTESSSLPGFMHWSWYDTRGEEMVADLQGVRNSDSFKLTDPVIISLEEGYGATDMGVEGMAMFFLNHKCNIFCRDLPAPKLAHFRRVIPQPYLEAAKTLMAQVYNSTTYRMELKFPQDIRGRVAARFREIATN</sequence>
<dbReference type="InterPro" id="IPR011009">
    <property type="entry name" value="Kinase-like_dom_sf"/>
</dbReference>
<dbReference type="SMART" id="SM00811">
    <property type="entry name" value="Alpha_kinase"/>
    <property type="match status" value="1"/>
</dbReference>
<dbReference type="Gene3D" id="3.30.200.20">
    <property type="entry name" value="Phosphorylase Kinase, domain 1"/>
    <property type="match status" value="1"/>
</dbReference>
<dbReference type="PROSITE" id="PS51158">
    <property type="entry name" value="ALPHA_KINASE"/>
    <property type="match status" value="1"/>
</dbReference>
<dbReference type="InterPro" id="IPR004166">
    <property type="entry name" value="a-kinase_dom"/>
</dbReference>
<evidence type="ECO:0000256" key="3">
    <source>
        <dbReference type="ARBA" id="ARBA00022741"/>
    </source>
</evidence>
<name>A0AA35WLK6_GEOBA</name>
<accession>A0AA35WLK6</accession>
<evidence type="ECO:0000259" key="6">
    <source>
        <dbReference type="PROSITE" id="PS51158"/>
    </source>
</evidence>
<keyword evidence="5" id="KW-0067">ATP-binding</keyword>
<dbReference type="PANTHER" id="PTHR45992:SF11">
    <property type="entry name" value="ALPHA-TYPE PROTEIN KINASE DOMAIN-CONTAINING PROTEIN"/>
    <property type="match status" value="1"/>
</dbReference>
<dbReference type="SUPFAM" id="SSF56112">
    <property type="entry name" value="Protein kinase-like (PK-like)"/>
    <property type="match status" value="1"/>
</dbReference>
<gene>
    <name evidence="7" type="ORF">GBAR_LOCUS12731</name>
</gene>
<dbReference type="CDD" id="cd04515">
    <property type="entry name" value="Alpha_kinase"/>
    <property type="match status" value="1"/>
</dbReference>
<evidence type="ECO:0000313" key="7">
    <source>
        <dbReference type="EMBL" id="CAI8021461.1"/>
    </source>
</evidence>
<evidence type="ECO:0000313" key="8">
    <source>
        <dbReference type="Proteomes" id="UP001174909"/>
    </source>
</evidence>